<dbReference type="InterPro" id="IPR009057">
    <property type="entry name" value="Homeodomain-like_sf"/>
</dbReference>
<dbReference type="Gene3D" id="2.60.120.10">
    <property type="entry name" value="Jelly Rolls"/>
    <property type="match status" value="1"/>
</dbReference>
<accession>A0ABW3UJC4</accession>
<gene>
    <name evidence="5" type="ORF">ACFQ4B_07515</name>
</gene>
<dbReference type="PROSITE" id="PS01124">
    <property type="entry name" value="HTH_ARAC_FAMILY_2"/>
    <property type="match status" value="1"/>
</dbReference>
<dbReference type="EMBL" id="JBHTLU010000012">
    <property type="protein sequence ID" value="MFD1219961.1"/>
    <property type="molecule type" value="Genomic_DNA"/>
</dbReference>
<name>A0ABW3UJC4_9BACL</name>
<keyword evidence="3" id="KW-0804">Transcription</keyword>
<dbReference type="SUPFAM" id="SSF46689">
    <property type="entry name" value="Homeodomain-like"/>
    <property type="match status" value="2"/>
</dbReference>
<dbReference type="InterPro" id="IPR018062">
    <property type="entry name" value="HTH_AraC-typ_CS"/>
</dbReference>
<dbReference type="Pfam" id="PF12833">
    <property type="entry name" value="HTH_18"/>
    <property type="match status" value="1"/>
</dbReference>
<proteinExistence type="predicted"/>
<evidence type="ECO:0000256" key="3">
    <source>
        <dbReference type="ARBA" id="ARBA00023163"/>
    </source>
</evidence>
<dbReference type="Gene3D" id="1.10.10.60">
    <property type="entry name" value="Homeodomain-like"/>
    <property type="match status" value="2"/>
</dbReference>
<sequence length="282" mass="32453">MRDNSLNHIMKRIFANIQAAPISGGFTRVPRSWGNLNFVPAVHKFYFILDGEGSISIDGCDYEPKPNQLFLLPAGTRQSLASISNRTFQKYWCHFQASIGETDLFRMIDVPHYIDVPEQDIGLLAHLFRELNCHMSRSEPFAPIMTSSLLLHLLHFYVERAGIHNMFSQSPLSYENLKTVVNYMENHLRDDVTVPELARLIHLDTNYFSRLFKDMIGSSPMQYMNRLRLDQAQALLRDTTMTVTEISAAVGLELHYFSRQFKAHVGFSPLNYRNMASSMARR</sequence>
<dbReference type="Pfam" id="PF02311">
    <property type="entry name" value="AraC_binding"/>
    <property type="match status" value="1"/>
</dbReference>
<dbReference type="SMART" id="SM00342">
    <property type="entry name" value="HTH_ARAC"/>
    <property type="match status" value="1"/>
</dbReference>
<evidence type="ECO:0000256" key="2">
    <source>
        <dbReference type="ARBA" id="ARBA00023125"/>
    </source>
</evidence>
<protein>
    <submittedName>
        <fullName evidence="5">AraC family transcriptional regulator</fullName>
    </submittedName>
</protein>
<dbReference type="InterPro" id="IPR003313">
    <property type="entry name" value="AraC-bd"/>
</dbReference>
<evidence type="ECO:0000259" key="4">
    <source>
        <dbReference type="PROSITE" id="PS01124"/>
    </source>
</evidence>
<dbReference type="RefSeq" id="WP_345594319.1">
    <property type="nucleotide sequence ID" value="NZ_BAABJG010000055.1"/>
</dbReference>
<reference evidence="6" key="1">
    <citation type="journal article" date="2019" name="Int. J. Syst. Evol. Microbiol.">
        <title>The Global Catalogue of Microorganisms (GCM) 10K type strain sequencing project: providing services to taxonomists for standard genome sequencing and annotation.</title>
        <authorList>
            <consortium name="The Broad Institute Genomics Platform"/>
            <consortium name="The Broad Institute Genome Sequencing Center for Infectious Disease"/>
            <person name="Wu L."/>
            <person name="Ma J."/>
        </authorList>
    </citation>
    <scope>NUCLEOTIDE SEQUENCE [LARGE SCALE GENOMIC DNA]</scope>
    <source>
        <strain evidence="6">CCUG 53270</strain>
    </source>
</reference>
<dbReference type="PROSITE" id="PS00041">
    <property type="entry name" value="HTH_ARAC_FAMILY_1"/>
    <property type="match status" value="1"/>
</dbReference>
<dbReference type="PANTHER" id="PTHR43280:SF2">
    <property type="entry name" value="HTH-TYPE TRANSCRIPTIONAL REGULATOR EXSA"/>
    <property type="match status" value="1"/>
</dbReference>
<dbReference type="PANTHER" id="PTHR43280">
    <property type="entry name" value="ARAC-FAMILY TRANSCRIPTIONAL REGULATOR"/>
    <property type="match status" value="1"/>
</dbReference>
<evidence type="ECO:0000256" key="1">
    <source>
        <dbReference type="ARBA" id="ARBA00023015"/>
    </source>
</evidence>
<evidence type="ECO:0000313" key="5">
    <source>
        <dbReference type="EMBL" id="MFD1219961.1"/>
    </source>
</evidence>
<dbReference type="Proteomes" id="UP001597180">
    <property type="component" value="Unassembled WGS sequence"/>
</dbReference>
<evidence type="ECO:0000313" key="6">
    <source>
        <dbReference type="Proteomes" id="UP001597180"/>
    </source>
</evidence>
<keyword evidence="6" id="KW-1185">Reference proteome</keyword>
<keyword evidence="2" id="KW-0238">DNA-binding</keyword>
<dbReference type="InterPro" id="IPR018060">
    <property type="entry name" value="HTH_AraC"/>
</dbReference>
<keyword evidence="1" id="KW-0805">Transcription regulation</keyword>
<dbReference type="InterPro" id="IPR014710">
    <property type="entry name" value="RmlC-like_jellyroll"/>
</dbReference>
<comment type="caution">
    <text evidence="5">The sequence shown here is derived from an EMBL/GenBank/DDBJ whole genome shotgun (WGS) entry which is preliminary data.</text>
</comment>
<organism evidence="5 6">
    <name type="scientific">Paenibacillus vulneris</name>
    <dbReference type="NCBI Taxonomy" id="1133364"/>
    <lineage>
        <taxon>Bacteria</taxon>
        <taxon>Bacillati</taxon>
        <taxon>Bacillota</taxon>
        <taxon>Bacilli</taxon>
        <taxon>Bacillales</taxon>
        <taxon>Paenibacillaceae</taxon>
        <taxon>Paenibacillus</taxon>
    </lineage>
</organism>
<dbReference type="SUPFAM" id="SSF51215">
    <property type="entry name" value="Regulatory protein AraC"/>
    <property type="match status" value="1"/>
</dbReference>
<feature type="domain" description="HTH araC/xylS-type" evidence="4">
    <location>
        <begin position="178"/>
        <end position="275"/>
    </location>
</feature>
<dbReference type="InterPro" id="IPR037923">
    <property type="entry name" value="HTH-like"/>
</dbReference>